<protein>
    <submittedName>
        <fullName evidence="2">Putative secreted protein</fullName>
    </submittedName>
</protein>
<reference evidence="2" key="1">
    <citation type="submission" date="2020-03" db="EMBL/GenBank/DDBJ databases">
        <title>A transcriptome and proteome of the tick Rhipicephalus microplus shaped by the genetic composition of its hosts and developmental stage.</title>
        <authorList>
            <person name="Garcia G.R."/>
            <person name="Ribeiro J.M.C."/>
            <person name="Maruyama S.R."/>
            <person name="Gardinasse L.G."/>
            <person name="Nelson K."/>
            <person name="Ferreira B.R."/>
            <person name="Andrade T.G."/>
            <person name="Santos I.K.F.M."/>
        </authorList>
    </citation>
    <scope>NUCLEOTIDE SEQUENCE</scope>
    <source>
        <strain evidence="2">NSGR</strain>
        <tissue evidence="2">Salivary glands</tissue>
    </source>
</reference>
<accession>A0A6G5A2F8</accession>
<name>A0A6G5A2F8_RHIMP</name>
<dbReference type="AlphaFoldDB" id="A0A6G5A2F8"/>
<evidence type="ECO:0000256" key="1">
    <source>
        <dbReference type="SAM" id="SignalP"/>
    </source>
</evidence>
<proteinExistence type="predicted"/>
<dbReference type="EMBL" id="GIKN01002067">
    <property type="protein sequence ID" value="NIE44340.1"/>
    <property type="molecule type" value="Transcribed_RNA"/>
</dbReference>
<sequence>MMPKVCGFTFNATIFWIWNLCSSARKHRSMECPWCLVGGSSYSSHHKVHRRHREGLRNLRVQRLKT</sequence>
<feature type="signal peptide" evidence="1">
    <location>
        <begin position="1"/>
        <end position="23"/>
    </location>
</feature>
<keyword evidence="1" id="KW-0732">Signal</keyword>
<feature type="chain" id="PRO_5026038902" evidence="1">
    <location>
        <begin position="24"/>
        <end position="66"/>
    </location>
</feature>
<organism evidence="2">
    <name type="scientific">Rhipicephalus microplus</name>
    <name type="common">Cattle tick</name>
    <name type="synonym">Boophilus microplus</name>
    <dbReference type="NCBI Taxonomy" id="6941"/>
    <lineage>
        <taxon>Eukaryota</taxon>
        <taxon>Metazoa</taxon>
        <taxon>Ecdysozoa</taxon>
        <taxon>Arthropoda</taxon>
        <taxon>Chelicerata</taxon>
        <taxon>Arachnida</taxon>
        <taxon>Acari</taxon>
        <taxon>Parasitiformes</taxon>
        <taxon>Ixodida</taxon>
        <taxon>Ixodoidea</taxon>
        <taxon>Ixodidae</taxon>
        <taxon>Rhipicephalinae</taxon>
        <taxon>Rhipicephalus</taxon>
        <taxon>Boophilus</taxon>
    </lineage>
</organism>
<evidence type="ECO:0000313" key="2">
    <source>
        <dbReference type="EMBL" id="NIE44340.1"/>
    </source>
</evidence>